<dbReference type="InterPro" id="IPR035324">
    <property type="entry name" value="DUF5381"/>
</dbReference>
<dbReference type="STRING" id="1314751.GCA_001591425_03971"/>
<feature type="transmembrane region" description="Helical" evidence="1">
    <location>
        <begin position="26"/>
        <end position="46"/>
    </location>
</feature>
<keyword evidence="1" id="KW-1133">Transmembrane helix</keyword>
<reference evidence="2 3" key="1">
    <citation type="submission" date="2016-12" db="EMBL/GenBank/DDBJ databases">
        <title>The whole genome sequencing and assembly of Bacillus cohnii DSM 6307T strain.</title>
        <authorList>
            <person name="Lee Y.-J."/>
            <person name="Yi H."/>
            <person name="Bahn Y.-S."/>
            <person name="Kim J.F."/>
            <person name="Lee D.-W."/>
        </authorList>
    </citation>
    <scope>NUCLEOTIDE SEQUENCE [LARGE SCALE GENOMIC DNA]</scope>
    <source>
        <strain evidence="2 3">DSM 6307</strain>
    </source>
</reference>
<protein>
    <submittedName>
        <fullName evidence="2">Uncharacterized protein</fullName>
    </submittedName>
</protein>
<dbReference type="RefSeq" id="WP_066419965.1">
    <property type="nucleotide sequence ID" value="NZ_CP018866.1"/>
</dbReference>
<gene>
    <name evidence="2" type="ORF">BC6307_20390</name>
</gene>
<dbReference type="EMBL" id="CP018866">
    <property type="protein sequence ID" value="AST93457.1"/>
    <property type="molecule type" value="Genomic_DNA"/>
</dbReference>
<sequence length="176" mass="20338">MNQKIADTYIKQNDEKVELIYHNSNVSCLLITAFLLIAMCVGIFIFLPDSFLISLIGIMVAIVGIIFTASVLKKIFSVRKRGNTLITIENNKIRNDQYDIRLSEITEINFGWRDNTYKSVIVTTKNKQIYYFPTYNLISDRVLEKFVDDFVFPYVAPNATYNKVGLDHHHVKNMSQ</sequence>
<evidence type="ECO:0000256" key="1">
    <source>
        <dbReference type="SAM" id="Phobius"/>
    </source>
</evidence>
<accession>A0A223KVN3</accession>
<keyword evidence="1" id="KW-0812">Transmembrane</keyword>
<dbReference type="Pfam" id="PF17353">
    <property type="entry name" value="DUF5381"/>
    <property type="match status" value="1"/>
</dbReference>
<evidence type="ECO:0000313" key="3">
    <source>
        <dbReference type="Proteomes" id="UP000215224"/>
    </source>
</evidence>
<dbReference type="KEGG" id="bcoh:BC6307_20390"/>
<feature type="transmembrane region" description="Helical" evidence="1">
    <location>
        <begin position="52"/>
        <end position="72"/>
    </location>
</feature>
<organism evidence="2 3">
    <name type="scientific">Sutcliffiella cohnii</name>
    <dbReference type="NCBI Taxonomy" id="33932"/>
    <lineage>
        <taxon>Bacteria</taxon>
        <taxon>Bacillati</taxon>
        <taxon>Bacillota</taxon>
        <taxon>Bacilli</taxon>
        <taxon>Bacillales</taxon>
        <taxon>Bacillaceae</taxon>
        <taxon>Sutcliffiella</taxon>
    </lineage>
</organism>
<dbReference type="Proteomes" id="UP000215224">
    <property type="component" value="Chromosome"/>
</dbReference>
<dbReference type="AlphaFoldDB" id="A0A223KVN3"/>
<name>A0A223KVN3_9BACI</name>
<evidence type="ECO:0000313" key="2">
    <source>
        <dbReference type="EMBL" id="AST93457.1"/>
    </source>
</evidence>
<keyword evidence="3" id="KW-1185">Reference proteome</keyword>
<proteinExistence type="predicted"/>
<keyword evidence="1" id="KW-0472">Membrane</keyword>